<feature type="transmembrane region" description="Helical" evidence="1">
    <location>
        <begin position="118"/>
        <end position="137"/>
    </location>
</feature>
<dbReference type="EMBL" id="CP045699">
    <property type="protein sequence ID" value="QGA65339.1"/>
    <property type="molecule type" value="Genomic_DNA"/>
</dbReference>
<reference evidence="2 3" key="1">
    <citation type="submission" date="2019-10" db="EMBL/GenBank/DDBJ databases">
        <title>Vibrio sp. nov., isolated from Coralline algae surface.</title>
        <authorList>
            <person name="Geng Y."/>
            <person name="Zhang X."/>
        </authorList>
    </citation>
    <scope>NUCLEOTIDE SEQUENCE [LARGE SCALE GENOMIC DNA]</scope>
    <source>
        <strain evidence="2 3">SM1977</strain>
    </source>
</reference>
<gene>
    <name evidence="2" type="ORF">GFB47_07850</name>
</gene>
<dbReference type="RefSeq" id="WP_153447487.1">
    <property type="nucleotide sequence ID" value="NZ_CP045699.1"/>
</dbReference>
<organism evidence="2 3">
    <name type="scientific">Vibrio algicola</name>
    <dbReference type="NCBI Taxonomy" id="2662262"/>
    <lineage>
        <taxon>Bacteria</taxon>
        <taxon>Pseudomonadati</taxon>
        <taxon>Pseudomonadota</taxon>
        <taxon>Gammaproteobacteria</taxon>
        <taxon>Vibrionales</taxon>
        <taxon>Vibrionaceae</taxon>
        <taxon>Vibrio</taxon>
    </lineage>
</organism>
<keyword evidence="3" id="KW-1185">Reference proteome</keyword>
<sequence length="152" mass="17594">MRYAIEDYDKNGFLKPSAWLWLGWIFLAKAWIVFIVASASRDLSVKLLTLIYPVNNSLYAGLIVGLPVVALAWCIGLRKPERKWLNRLISQGWLLTTLTVAIQFGLTLYHLSFTYWRFNWSDALTLLGLIWFLLFLLQSQKTKDTFVAPHID</sequence>
<keyword evidence="1" id="KW-0812">Transmembrane</keyword>
<proteinExistence type="predicted"/>
<dbReference type="Pfam" id="PF11143">
    <property type="entry name" value="DUF2919"/>
    <property type="match status" value="1"/>
</dbReference>
<evidence type="ECO:0000313" key="3">
    <source>
        <dbReference type="Proteomes" id="UP000348942"/>
    </source>
</evidence>
<dbReference type="Proteomes" id="UP000348942">
    <property type="component" value="Chromosome 1"/>
</dbReference>
<feature type="transmembrane region" description="Helical" evidence="1">
    <location>
        <begin position="88"/>
        <end position="112"/>
    </location>
</feature>
<feature type="transmembrane region" description="Helical" evidence="1">
    <location>
        <begin position="18"/>
        <end position="37"/>
    </location>
</feature>
<dbReference type="AlphaFoldDB" id="A0A5Q0TJ21"/>
<protein>
    <submittedName>
        <fullName evidence="2">DUF2919 family protein</fullName>
    </submittedName>
</protein>
<evidence type="ECO:0000256" key="1">
    <source>
        <dbReference type="SAM" id="Phobius"/>
    </source>
</evidence>
<evidence type="ECO:0000313" key="2">
    <source>
        <dbReference type="EMBL" id="QGA65339.1"/>
    </source>
</evidence>
<accession>A0A5Q0TJ21</accession>
<feature type="transmembrane region" description="Helical" evidence="1">
    <location>
        <begin position="57"/>
        <end position="76"/>
    </location>
</feature>
<keyword evidence="1" id="KW-1133">Transmembrane helix</keyword>
<dbReference type="InterPro" id="IPR021318">
    <property type="entry name" value="DUF2919"/>
</dbReference>
<name>A0A5Q0TJ21_9VIBR</name>
<keyword evidence="1" id="KW-0472">Membrane</keyword>